<reference evidence="5 6" key="1">
    <citation type="journal article" date="2024" name="Front. Microbiol.">
        <title>Novel thermophilic genera Geochorda gen. nov. and Carboxydochorda gen. nov. from the deep terrestrial subsurface reveal the ecophysiological diversity in the class Limnochordia.</title>
        <authorList>
            <person name="Karnachuk O.V."/>
            <person name="Lukina A.P."/>
            <person name="Avakyan M.R."/>
            <person name="Kadnikov V.V."/>
            <person name="Begmatov S."/>
            <person name="Beletsky A.V."/>
            <person name="Vlasova K.G."/>
            <person name="Novikov A.A."/>
            <person name="Shcherbakova V.A."/>
            <person name="Mardanov A.V."/>
            <person name="Ravin N.V."/>
        </authorList>
    </citation>
    <scope>NUCLEOTIDE SEQUENCE [LARGE SCALE GENOMIC DNA]</scope>
    <source>
        <strain evidence="5 6">L945</strain>
    </source>
</reference>
<evidence type="ECO:0000256" key="1">
    <source>
        <dbReference type="ARBA" id="ARBA00005695"/>
    </source>
</evidence>
<evidence type="ECO:0000256" key="3">
    <source>
        <dbReference type="ARBA" id="ARBA00022729"/>
    </source>
</evidence>
<sequence length="546" mass="60441">MTLRDALRRLSPALVRAGLLVTVVCAGAWGGVGTLRGAAGAAAGAPRYGGTFTKSLNYGDPGSLDPIAKPEVAAMMVTMNLFDRLVAVDPVAKKVVPSLAERWEIRDGGLTYVFHLRKNARFHNGREITARDVKYSLERLSDPKNASPSANLLVGVEGLEAFQEGKAPEIAGVQAPDPYTLVVRLERPKPTLLMDLSAPAAGVVPREEVERLGLDFGQRPVGSGPFRLASWRKDDEIVLEAVRDYWAGRPYVDRVVFRIMREEATRDAEFQAGNLDAMTLGEAQYRRYSNDPAWKPYLVEVPELFTRAIFFNLRRPPLDQVKVRQALNYAVDKRAVVEKVLSNKAYPALGPLPSSSSAFDPNLEAYPYDPEKARQLLREAGFPQGFELEVLATAAGARTVEAVAGFLADAGVRVRIVRLESTTLFERVRSGDFQAAFYSTGGEFDPVTFLYARLHTANFGRAGNVTYYDNPEVDRLLAEGMSVTDEARRIAIARQVEGIVTREAPWLFLNYNKAVVLHQPWVHGLQPVPTDIDFQDLTKVWVEPRR</sequence>
<keyword evidence="2" id="KW-0813">Transport</keyword>
<dbReference type="Proteomes" id="UP001332192">
    <property type="component" value="Chromosome"/>
</dbReference>
<comment type="similarity">
    <text evidence="1">Belongs to the bacterial solute-binding protein 5 family.</text>
</comment>
<dbReference type="Gene3D" id="3.10.105.10">
    <property type="entry name" value="Dipeptide-binding Protein, Domain 3"/>
    <property type="match status" value="1"/>
</dbReference>
<evidence type="ECO:0000313" key="6">
    <source>
        <dbReference type="Proteomes" id="UP001332192"/>
    </source>
</evidence>
<organism evidence="5 6">
    <name type="scientific">Carboxydichorda subterranea</name>
    <dbReference type="NCBI Taxonomy" id="3109565"/>
    <lineage>
        <taxon>Bacteria</taxon>
        <taxon>Bacillati</taxon>
        <taxon>Bacillota</taxon>
        <taxon>Limnochordia</taxon>
        <taxon>Limnochordales</taxon>
        <taxon>Geochordaceae</taxon>
        <taxon>Carboxydichorda</taxon>
    </lineage>
</organism>
<dbReference type="InterPro" id="IPR000914">
    <property type="entry name" value="SBP_5_dom"/>
</dbReference>
<dbReference type="InterPro" id="IPR039424">
    <property type="entry name" value="SBP_5"/>
</dbReference>
<dbReference type="CDD" id="cd00995">
    <property type="entry name" value="PBP2_NikA_DppA_OppA_like"/>
    <property type="match status" value="1"/>
</dbReference>
<gene>
    <name evidence="5" type="ORF">U7230_14070</name>
</gene>
<dbReference type="InterPro" id="IPR030678">
    <property type="entry name" value="Peptide/Ni-bd"/>
</dbReference>
<name>A0ABZ1BX42_9FIRM</name>
<dbReference type="EMBL" id="CP141615">
    <property type="protein sequence ID" value="WRP17190.1"/>
    <property type="molecule type" value="Genomic_DNA"/>
</dbReference>
<proteinExistence type="inferred from homology"/>
<dbReference type="PANTHER" id="PTHR30290:SF9">
    <property type="entry name" value="OLIGOPEPTIDE-BINDING PROTEIN APPA"/>
    <property type="match status" value="1"/>
</dbReference>
<dbReference type="Pfam" id="PF00496">
    <property type="entry name" value="SBP_bac_5"/>
    <property type="match status" value="1"/>
</dbReference>
<dbReference type="PANTHER" id="PTHR30290">
    <property type="entry name" value="PERIPLASMIC BINDING COMPONENT OF ABC TRANSPORTER"/>
    <property type="match status" value="1"/>
</dbReference>
<dbReference type="PIRSF" id="PIRSF002741">
    <property type="entry name" value="MppA"/>
    <property type="match status" value="1"/>
</dbReference>
<evidence type="ECO:0000256" key="2">
    <source>
        <dbReference type="ARBA" id="ARBA00022448"/>
    </source>
</evidence>
<protein>
    <submittedName>
        <fullName evidence="5">ABC transporter substrate-binding protein</fullName>
    </submittedName>
</protein>
<keyword evidence="3" id="KW-0732">Signal</keyword>
<dbReference type="Gene3D" id="3.40.190.10">
    <property type="entry name" value="Periplasmic binding protein-like II"/>
    <property type="match status" value="1"/>
</dbReference>
<accession>A0ABZ1BX42</accession>
<evidence type="ECO:0000259" key="4">
    <source>
        <dbReference type="Pfam" id="PF00496"/>
    </source>
</evidence>
<dbReference type="Gene3D" id="3.90.76.10">
    <property type="entry name" value="Dipeptide-binding Protein, Domain 1"/>
    <property type="match status" value="1"/>
</dbReference>
<evidence type="ECO:0000313" key="5">
    <source>
        <dbReference type="EMBL" id="WRP17190.1"/>
    </source>
</evidence>
<dbReference type="RefSeq" id="WP_324716462.1">
    <property type="nucleotide sequence ID" value="NZ_CP141615.1"/>
</dbReference>
<keyword evidence="6" id="KW-1185">Reference proteome</keyword>
<dbReference type="SUPFAM" id="SSF53850">
    <property type="entry name" value="Periplasmic binding protein-like II"/>
    <property type="match status" value="1"/>
</dbReference>
<feature type="domain" description="Solute-binding protein family 5" evidence="4">
    <location>
        <begin position="94"/>
        <end position="459"/>
    </location>
</feature>